<dbReference type="EMBL" id="BAABME010007077">
    <property type="protein sequence ID" value="GAA0170057.1"/>
    <property type="molecule type" value="Genomic_DNA"/>
</dbReference>
<dbReference type="AlphaFoldDB" id="A0AAV3R508"/>
<keyword evidence="3" id="KW-1185">Reference proteome</keyword>
<sequence>MTETVTGGVPVICFPWFANQTTNCYYSCNWWGIGTEINHDVKHDHVSQQIVAMTQGEKGKEMRRNAQELKCKAC</sequence>
<dbReference type="GO" id="GO:0080044">
    <property type="term" value="F:quercetin 7-O-glucosyltransferase activity"/>
    <property type="evidence" value="ECO:0007669"/>
    <property type="project" value="TreeGrafter"/>
</dbReference>
<name>A0AAV3R508_LITER</name>
<evidence type="ECO:0000313" key="2">
    <source>
        <dbReference type="EMBL" id="GAA0170057.1"/>
    </source>
</evidence>
<dbReference type="Proteomes" id="UP001454036">
    <property type="component" value="Unassembled WGS sequence"/>
</dbReference>
<gene>
    <name evidence="2" type="ORF">LIER_24403</name>
</gene>
<dbReference type="PANTHER" id="PTHR11926">
    <property type="entry name" value="GLUCOSYL/GLUCURONOSYL TRANSFERASES"/>
    <property type="match status" value="1"/>
</dbReference>
<organism evidence="2 3">
    <name type="scientific">Lithospermum erythrorhizon</name>
    <name type="common">Purple gromwell</name>
    <name type="synonym">Lithospermum officinale var. erythrorhizon</name>
    <dbReference type="NCBI Taxonomy" id="34254"/>
    <lineage>
        <taxon>Eukaryota</taxon>
        <taxon>Viridiplantae</taxon>
        <taxon>Streptophyta</taxon>
        <taxon>Embryophyta</taxon>
        <taxon>Tracheophyta</taxon>
        <taxon>Spermatophyta</taxon>
        <taxon>Magnoliopsida</taxon>
        <taxon>eudicotyledons</taxon>
        <taxon>Gunneridae</taxon>
        <taxon>Pentapetalae</taxon>
        <taxon>asterids</taxon>
        <taxon>lamiids</taxon>
        <taxon>Boraginales</taxon>
        <taxon>Boraginaceae</taxon>
        <taxon>Boraginoideae</taxon>
        <taxon>Lithospermeae</taxon>
        <taxon>Lithospermum</taxon>
    </lineage>
</organism>
<dbReference type="PANTHER" id="PTHR11926:SF1547">
    <property type="entry name" value="GLYCOSYLTRANSFERASE"/>
    <property type="match status" value="1"/>
</dbReference>
<proteinExistence type="inferred from homology"/>
<dbReference type="GO" id="GO:0080043">
    <property type="term" value="F:quercetin 3-O-glucosyltransferase activity"/>
    <property type="evidence" value="ECO:0007669"/>
    <property type="project" value="TreeGrafter"/>
</dbReference>
<reference evidence="2 3" key="1">
    <citation type="submission" date="2024-01" db="EMBL/GenBank/DDBJ databases">
        <title>The complete chloroplast genome sequence of Lithospermum erythrorhizon: insights into the phylogenetic relationship among Boraginaceae species and the maternal lineages of purple gromwells.</title>
        <authorList>
            <person name="Okada T."/>
            <person name="Watanabe K."/>
        </authorList>
    </citation>
    <scope>NUCLEOTIDE SEQUENCE [LARGE SCALE GENOMIC DNA]</scope>
</reference>
<evidence type="ECO:0000313" key="3">
    <source>
        <dbReference type="Proteomes" id="UP001454036"/>
    </source>
</evidence>
<comment type="similarity">
    <text evidence="1">Belongs to the UDP-glycosyltransferase family.</text>
</comment>
<dbReference type="SUPFAM" id="SSF53756">
    <property type="entry name" value="UDP-Glycosyltransferase/glycogen phosphorylase"/>
    <property type="match status" value="1"/>
</dbReference>
<comment type="caution">
    <text evidence="2">The sequence shown here is derived from an EMBL/GenBank/DDBJ whole genome shotgun (WGS) entry which is preliminary data.</text>
</comment>
<protein>
    <submittedName>
        <fullName evidence="2">Uncharacterized protein</fullName>
    </submittedName>
</protein>
<evidence type="ECO:0000256" key="1">
    <source>
        <dbReference type="ARBA" id="ARBA00009995"/>
    </source>
</evidence>
<dbReference type="Gene3D" id="3.40.50.2000">
    <property type="entry name" value="Glycogen Phosphorylase B"/>
    <property type="match status" value="1"/>
</dbReference>
<accession>A0AAV3R508</accession>